<dbReference type="EMBL" id="BMUT01000015">
    <property type="protein sequence ID" value="GGY03344.1"/>
    <property type="molecule type" value="Genomic_DNA"/>
</dbReference>
<comment type="caution">
    <text evidence="3">The sequence shown here is derived from an EMBL/GenBank/DDBJ whole genome shotgun (WGS) entry which is preliminary data.</text>
</comment>
<dbReference type="InterPro" id="IPR003776">
    <property type="entry name" value="YcaO-like_dom"/>
</dbReference>
<keyword evidence="4" id="KW-1185">Reference proteome</keyword>
<feature type="compositionally biased region" description="Low complexity" evidence="1">
    <location>
        <begin position="9"/>
        <end position="19"/>
    </location>
</feature>
<accession>A0ABQ2Z2Y0</accession>
<name>A0ABQ2Z2Y0_9ACTN</name>
<feature type="region of interest" description="Disordered" evidence="1">
    <location>
        <begin position="338"/>
        <end position="383"/>
    </location>
</feature>
<evidence type="ECO:0000259" key="2">
    <source>
        <dbReference type="PROSITE" id="PS51664"/>
    </source>
</evidence>
<evidence type="ECO:0000256" key="1">
    <source>
        <dbReference type="SAM" id="MobiDB-lite"/>
    </source>
</evidence>
<dbReference type="Gene3D" id="3.30.1330.230">
    <property type="match status" value="1"/>
</dbReference>
<evidence type="ECO:0000313" key="3">
    <source>
        <dbReference type="EMBL" id="GGY03344.1"/>
    </source>
</evidence>
<dbReference type="RefSeq" id="WP_190024698.1">
    <property type="nucleotide sequence ID" value="NZ_BMUT01000015.1"/>
</dbReference>
<reference evidence="4" key="1">
    <citation type="journal article" date="2019" name="Int. J. Syst. Evol. Microbiol.">
        <title>The Global Catalogue of Microorganisms (GCM) 10K type strain sequencing project: providing services to taxonomists for standard genome sequencing and annotation.</title>
        <authorList>
            <consortium name="The Broad Institute Genomics Platform"/>
            <consortium name="The Broad Institute Genome Sequencing Center for Infectious Disease"/>
            <person name="Wu L."/>
            <person name="Ma J."/>
        </authorList>
    </citation>
    <scope>NUCLEOTIDE SEQUENCE [LARGE SCALE GENOMIC DNA]</scope>
    <source>
        <strain evidence="4">JCM 4586</strain>
    </source>
</reference>
<gene>
    <name evidence="3" type="ORF">GCM10010324_57790</name>
</gene>
<feature type="domain" description="YcaO" evidence="2">
    <location>
        <begin position="64"/>
        <end position="438"/>
    </location>
</feature>
<dbReference type="PROSITE" id="PS51664">
    <property type="entry name" value="YCAO"/>
    <property type="match status" value="1"/>
</dbReference>
<organism evidence="3 4">
    <name type="scientific">Streptomyces hiroshimensis</name>
    <dbReference type="NCBI Taxonomy" id="66424"/>
    <lineage>
        <taxon>Bacteria</taxon>
        <taxon>Bacillati</taxon>
        <taxon>Actinomycetota</taxon>
        <taxon>Actinomycetes</taxon>
        <taxon>Kitasatosporales</taxon>
        <taxon>Streptomycetaceae</taxon>
        <taxon>Streptomyces</taxon>
    </lineage>
</organism>
<dbReference type="Proteomes" id="UP000659223">
    <property type="component" value="Unassembled WGS sequence"/>
</dbReference>
<feature type="region of interest" description="Disordered" evidence="1">
    <location>
        <begin position="1"/>
        <end position="26"/>
    </location>
</feature>
<dbReference type="Pfam" id="PF02624">
    <property type="entry name" value="YcaO"/>
    <property type="match status" value="1"/>
</dbReference>
<sequence>MTTPHPDAPGDAPSPDGSGRAQRWRPEVFAPFAESPGVVFARTAARSPQFGRTSASGADRVLVGSAAGDDRGDVALRARGELLERMGNVLAGRAAESAARWVGDYDGWRRRGVPALDPAELGDGTEGAAGSAGTAGRAVRQLWVPARSVLTGDELLVPAGEVFLQHRPPPGCGTTSGAGSTGLGAHPDRTAAAAHAARELLERDAIRRSWYGTGAPPPRAVPAEDLLPGPVRTLLTALGLRATLLMLPSPAGTECAVVCVHGGADGRPGQSFGARCAAAGDSAATAAGAAYEALMVRWSMTSPVALRTWEGWTGRTPPRTALEHALWVFHGQDALGHWTGRERGTAGADAPGDGQGGGPAGAAGAPNGRGARERRSPEPSGGLAALAAHTGGDVLLVDTDTPGIRAEGVCVVRVIAPGARPLPADDSRIPGALPHPFG</sequence>
<evidence type="ECO:0000313" key="4">
    <source>
        <dbReference type="Proteomes" id="UP000659223"/>
    </source>
</evidence>
<proteinExistence type="predicted"/>
<protein>
    <recommendedName>
        <fullName evidence="2">YcaO domain-containing protein</fullName>
    </recommendedName>
</protein>